<name>A0ABW5DBW1_9BACT</name>
<keyword evidence="6" id="KW-1185">Reference proteome</keyword>
<keyword evidence="1" id="KW-0805">Transcription regulation</keyword>
<evidence type="ECO:0000313" key="6">
    <source>
        <dbReference type="Proteomes" id="UP001597375"/>
    </source>
</evidence>
<evidence type="ECO:0000256" key="2">
    <source>
        <dbReference type="ARBA" id="ARBA00023125"/>
    </source>
</evidence>
<dbReference type="PROSITE" id="PS01124">
    <property type="entry name" value="HTH_ARAC_FAMILY_2"/>
    <property type="match status" value="1"/>
</dbReference>
<dbReference type="InterPro" id="IPR009057">
    <property type="entry name" value="Homeodomain-like_sf"/>
</dbReference>
<proteinExistence type="predicted"/>
<dbReference type="InterPro" id="IPR011051">
    <property type="entry name" value="RmlC_Cupin_sf"/>
</dbReference>
<evidence type="ECO:0000256" key="1">
    <source>
        <dbReference type="ARBA" id="ARBA00023015"/>
    </source>
</evidence>
<reference evidence="6" key="1">
    <citation type="journal article" date="2019" name="Int. J. Syst. Evol. Microbiol.">
        <title>The Global Catalogue of Microorganisms (GCM) 10K type strain sequencing project: providing services to taxonomists for standard genome sequencing and annotation.</title>
        <authorList>
            <consortium name="The Broad Institute Genomics Platform"/>
            <consortium name="The Broad Institute Genome Sequencing Center for Infectious Disease"/>
            <person name="Wu L."/>
            <person name="Ma J."/>
        </authorList>
    </citation>
    <scope>NUCLEOTIDE SEQUENCE [LARGE SCALE GENOMIC DNA]</scope>
    <source>
        <strain evidence="6">CGMCC 4.7106</strain>
    </source>
</reference>
<dbReference type="SMART" id="SM00342">
    <property type="entry name" value="HTH_ARAC"/>
    <property type="match status" value="1"/>
</dbReference>
<dbReference type="PROSITE" id="PS00041">
    <property type="entry name" value="HTH_ARAC_FAMILY_1"/>
    <property type="match status" value="1"/>
</dbReference>
<dbReference type="Gene3D" id="1.10.10.60">
    <property type="entry name" value="Homeodomain-like"/>
    <property type="match status" value="1"/>
</dbReference>
<dbReference type="InterPro" id="IPR050204">
    <property type="entry name" value="AraC_XylS_family_regulators"/>
</dbReference>
<dbReference type="SUPFAM" id="SSF51182">
    <property type="entry name" value="RmlC-like cupins"/>
    <property type="match status" value="1"/>
</dbReference>
<keyword evidence="3" id="KW-0804">Transcription</keyword>
<dbReference type="InterPro" id="IPR018062">
    <property type="entry name" value="HTH_AraC-typ_CS"/>
</dbReference>
<dbReference type="EMBL" id="JBHUIT010000017">
    <property type="protein sequence ID" value="MFD2256915.1"/>
    <property type="molecule type" value="Genomic_DNA"/>
</dbReference>
<dbReference type="InterPro" id="IPR018060">
    <property type="entry name" value="HTH_AraC"/>
</dbReference>
<dbReference type="Pfam" id="PF12833">
    <property type="entry name" value="HTH_18"/>
    <property type="match status" value="1"/>
</dbReference>
<comment type="caution">
    <text evidence="5">The sequence shown here is derived from an EMBL/GenBank/DDBJ whole genome shotgun (WGS) entry which is preliminary data.</text>
</comment>
<dbReference type="Proteomes" id="UP001597375">
    <property type="component" value="Unassembled WGS sequence"/>
</dbReference>
<evidence type="ECO:0000313" key="5">
    <source>
        <dbReference type="EMBL" id="MFD2256915.1"/>
    </source>
</evidence>
<organism evidence="5 6">
    <name type="scientific">Luteolibacter algae</name>
    <dbReference type="NCBI Taxonomy" id="454151"/>
    <lineage>
        <taxon>Bacteria</taxon>
        <taxon>Pseudomonadati</taxon>
        <taxon>Verrucomicrobiota</taxon>
        <taxon>Verrucomicrobiia</taxon>
        <taxon>Verrucomicrobiales</taxon>
        <taxon>Verrucomicrobiaceae</taxon>
        <taxon>Luteolibacter</taxon>
    </lineage>
</organism>
<feature type="domain" description="HTH araC/xylS-type" evidence="4">
    <location>
        <begin position="168"/>
        <end position="261"/>
    </location>
</feature>
<dbReference type="PANTHER" id="PTHR46796">
    <property type="entry name" value="HTH-TYPE TRANSCRIPTIONAL ACTIVATOR RHAS-RELATED"/>
    <property type="match status" value="1"/>
</dbReference>
<dbReference type="SUPFAM" id="SSF46689">
    <property type="entry name" value="Homeodomain-like"/>
    <property type="match status" value="2"/>
</dbReference>
<protein>
    <submittedName>
        <fullName evidence="5">Helix-turn-helix domain-containing protein</fullName>
    </submittedName>
</protein>
<gene>
    <name evidence="5" type="ORF">ACFSSA_09525</name>
</gene>
<sequence>MPDRSFWQTSELLPLRYLAWGRRNFHAENLPPCRHEGWVCLLIEEGTPEMIVDGKIVELARGAFVMIGPDCSFGWARKVDNYCKFILWMWDGLKPTTPEPGAYLIYRLTNRSQRAFQQIHEQCRLEIMEPDGATEKYLLGCRISFEALLSRLSHEKDERASQNMRRLNLADSWIREHLDSREPVARLCDYLNLSQASLYRLFKQEIGDSPAGYFRRLRMESGRKLLRSGEHQVKEIALRLGYSQVNDFSRAYRDFFGNPPSLDIPKKR</sequence>
<accession>A0ABW5DBW1</accession>
<evidence type="ECO:0000256" key="3">
    <source>
        <dbReference type="ARBA" id="ARBA00023163"/>
    </source>
</evidence>
<evidence type="ECO:0000259" key="4">
    <source>
        <dbReference type="PROSITE" id="PS01124"/>
    </source>
</evidence>
<keyword evidence="2" id="KW-0238">DNA-binding</keyword>